<feature type="domain" description="Dipeptidylpeptidase IV N-terminal" evidence="9">
    <location>
        <begin position="190"/>
        <end position="594"/>
    </location>
</feature>
<gene>
    <name evidence="11" type="ORF">AAFF_G00225000</name>
</gene>
<dbReference type="FunFam" id="3.40.50.1820:FF:000016">
    <property type="entry name" value="Dipeptidyl peptidase 8-like isoform"/>
    <property type="match status" value="1"/>
</dbReference>
<accession>A0AAD7X244</accession>
<comment type="catalytic activity">
    <reaction evidence="1">
        <text>Release of an N-terminal dipeptide, Xaa-Yaa-|-Zaa-, from a polypeptide, preferentially when Yaa is Pro, provided Zaa is neither Pro nor hydroxyproline.</text>
        <dbReference type="EC" id="3.4.14.5"/>
    </reaction>
</comment>
<evidence type="ECO:0000256" key="2">
    <source>
        <dbReference type="ARBA" id="ARBA00010036"/>
    </source>
</evidence>
<dbReference type="PANTHER" id="PTHR11731">
    <property type="entry name" value="PROTEASE FAMILY S9B,C DIPEPTIDYL-PEPTIDASE IV-RELATED"/>
    <property type="match status" value="1"/>
</dbReference>
<comment type="similarity">
    <text evidence="2">Belongs to the peptidase S9B family. DPPIV subfamily.</text>
</comment>
<proteinExistence type="inferred from homology"/>
<evidence type="ECO:0000256" key="7">
    <source>
        <dbReference type="ARBA" id="ARBA00022825"/>
    </source>
</evidence>
<dbReference type="EMBL" id="JAINUG010000003">
    <property type="protein sequence ID" value="KAJ8417657.1"/>
    <property type="molecule type" value="Genomic_DNA"/>
</dbReference>
<evidence type="ECO:0000259" key="8">
    <source>
        <dbReference type="Pfam" id="PF00326"/>
    </source>
</evidence>
<reference evidence="11" key="1">
    <citation type="journal article" date="2023" name="Science">
        <title>Genome structures resolve the early diversification of teleost fishes.</title>
        <authorList>
            <person name="Parey E."/>
            <person name="Louis A."/>
            <person name="Montfort J."/>
            <person name="Bouchez O."/>
            <person name="Roques C."/>
            <person name="Iampietro C."/>
            <person name="Lluch J."/>
            <person name="Castinel A."/>
            <person name="Donnadieu C."/>
            <person name="Desvignes T."/>
            <person name="Floi Bucao C."/>
            <person name="Jouanno E."/>
            <person name="Wen M."/>
            <person name="Mejri S."/>
            <person name="Dirks R."/>
            <person name="Jansen H."/>
            <person name="Henkel C."/>
            <person name="Chen W.J."/>
            <person name="Zahm M."/>
            <person name="Cabau C."/>
            <person name="Klopp C."/>
            <person name="Thompson A.W."/>
            <person name="Robinson-Rechavi M."/>
            <person name="Braasch I."/>
            <person name="Lecointre G."/>
            <person name="Bobe J."/>
            <person name="Postlethwait J.H."/>
            <person name="Berthelot C."/>
            <person name="Roest Crollius H."/>
            <person name="Guiguen Y."/>
        </authorList>
    </citation>
    <scope>NUCLEOTIDE SEQUENCE</scope>
    <source>
        <strain evidence="11">NC1722</strain>
    </source>
</reference>
<comment type="caution">
    <text evidence="11">The sequence shown here is derived from an EMBL/GenBank/DDBJ whole genome shotgun (WGS) entry which is preliminary data.</text>
</comment>
<keyword evidence="5" id="KW-0645">Protease</keyword>
<evidence type="ECO:0000313" key="12">
    <source>
        <dbReference type="Proteomes" id="UP001221898"/>
    </source>
</evidence>
<dbReference type="Gene3D" id="2.140.10.30">
    <property type="entry name" value="Dipeptidylpeptidase IV, N-terminal domain"/>
    <property type="match status" value="1"/>
</dbReference>
<dbReference type="Pfam" id="PF00930">
    <property type="entry name" value="DPPIV_N"/>
    <property type="match status" value="1"/>
</dbReference>
<dbReference type="GO" id="GO:0004177">
    <property type="term" value="F:aminopeptidase activity"/>
    <property type="evidence" value="ECO:0007669"/>
    <property type="project" value="UniProtKB-KW"/>
</dbReference>
<dbReference type="Proteomes" id="UP001221898">
    <property type="component" value="Unassembled WGS sequence"/>
</dbReference>
<dbReference type="InterPro" id="IPR045785">
    <property type="entry name" value="Dpp_8/9_N"/>
</dbReference>
<keyword evidence="7" id="KW-0720">Serine protease</keyword>
<dbReference type="GO" id="GO:0008239">
    <property type="term" value="F:dipeptidyl-peptidase activity"/>
    <property type="evidence" value="ECO:0007669"/>
    <property type="project" value="UniProtKB-EC"/>
</dbReference>
<evidence type="ECO:0000256" key="5">
    <source>
        <dbReference type="ARBA" id="ARBA00022670"/>
    </source>
</evidence>
<evidence type="ECO:0000256" key="4">
    <source>
        <dbReference type="ARBA" id="ARBA00022438"/>
    </source>
</evidence>
<dbReference type="InterPro" id="IPR002469">
    <property type="entry name" value="Peptidase_S9B_N"/>
</dbReference>
<evidence type="ECO:0000256" key="3">
    <source>
        <dbReference type="ARBA" id="ARBA00012062"/>
    </source>
</evidence>
<dbReference type="InterPro" id="IPR029058">
    <property type="entry name" value="AB_hydrolase_fold"/>
</dbReference>
<evidence type="ECO:0000313" key="11">
    <source>
        <dbReference type="EMBL" id="KAJ8417657.1"/>
    </source>
</evidence>
<evidence type="ECO:0000256" key="1">
    <source>
        <dbReference type="ARBA" id="ARBA00001257"/>
    </source>
</evidence>
<dbReference type="SUPFAM" id="SSF53474">
    <property type="entry name" value="alpha/beta-Hydrolases"/>
    <property type="match status" value="1"/>
</dbReference>
<sequence>MNSLSQCVPTGFPSFNQPKTVAMAAGEVDLDWDEDEDSYEPVRFRKQTISEQIAESRGTGKFFVERQSWSDLRKMLAASRRFQARMVAKPPHEFQFVERTDSDALHSHRIYYLAMSCDSRENTMYYSEVPKDINKNALLYLSWKPLLQHFQVNSGEYYQVKTLSYQEDELLRERKRIGTQGIVTFDLHQASGTFLFQAGGSVYTVRDGGSQSFTKQPLKPVKVPTSCPNIRMDPKICPVDPAWFCFIHSCDIWIGNLETGEERRLTFTHKGLSNLELDPRSAGVATFLLQEEFDRYTGFWWCPVALDESEGCRTLRVFYEENDESEVEIINVTSPLLETRMTESFRYPTAGTGNPKSTLKMCEVRVSSDGKVVSVVDKKLGQPMDVLFPGTEYITRAGWTSDGEYAWALLLNRAQTRQQLVLLPPALFIPVEGACDTNPSTATPYIIYQETTDVWINTHDILHFLPQKEEGQISVIVASEVHTGFRHLYRVTALLQANGTAGDFLCPVKEQVALTWGDWEVLGRHGSNITVDEDRGLLFFEGTKDSPLEHHLYVTSWVRPVEPHRITQLGSSHATRVSQLMDLYVNRFSSEIQPPCVHLWRLSREETDPENLQGEFWASLMEYPACHPDYIPPEIFSFESQSGHTLHGMLYKPEDMQPGLKYPVVVYVYGGPQVQLVNRRFKGLKYMRLHTLASLGYAVVVIDNRGSCHRGLAFEGTLKNRMGQVEIEDQVEGLEFLSSRYDFLDIERVAIHGWSYGGFLSLMGLLQRPDIFKVAVAGAPVTMWTYYDTGYTERYIGHPDDNQESYHLGSIAVQAHLFPTEPGRLLLLHGVLDENVHFTHTNMLVSQLIRTGKPYHLQLYPQERHSIRQPESGEHYELHLLHHLQENLGSYSAPLNHPS</sequence>
<dbReference type="InterPro" id="IPR001375">
    <property type="entry name" value="Peptidase_S9_cat"/>
</dbReference>
<dbReference type="FunFam" id="2.140.10.30:FF:000002">
    <property type="entry name" value="Dipeptidyl peptidase 8-like isoform"/>
    <property type="match status" value="1"/>
</dbReference>
<feature type="domain" description="Dipeptidyl peptidase 8 /9 ,N-terminal" evidence="10">
    <location>
        <begin position="52"/>
        <end position="178"/>
    </location>
</feature>
<evidence type="ECO:0000259" key="10">
    <source>
        <dbReference type="Pfam" id="PF19520"/>
    </source>
</evidence>
<evidence type="ECO:0000259" key="9">
    <source>
        <dbReference type="Pfam" id="PF00930"/>
    </source>
</evidence>
<keyword evidence="12" id="KW-1185">Reference proteome</keyword>
<dbReference type="GO" id="GO:0008236">
    <property type="term" value="F:serine-type peptidase activity"/>
    <property type="evidence" value="ECO:0007669"/>
    <property type="project" value="UniProtKB-KW"/>
</dbReference>
<dbReference type="Pfam" id="PF19520">
    <property type="entry name" value="Dpp_8_9_N"/>
    <property type="match status" value="1"/>
</dbReference>
<dbReference type="SUPFAM" id="SSF82171">
    <property type="entry name" value="DPP6 N-terminal domain-like"/>
    <property type="match status" value="1"/>
</dbReference>
<name>A0AAD7X244_9TELE</name>
<dbReference type="Pfam" id="PF00326">
    <property type="entry name" value="Peptidase_S9"/>
    <property type="match status" value="1"/>
</dbReference>
<dbReference type="PANTHER" id="PTHR11731:SF98">
    <property type="entry name" value="DIPEPTIDYL PEPTIDASE 8"/>
    <property type="match status" value="1"/>
</dbReference>
<dbReference type="AlphaFoldDB" id="A0AAD7X244"/>
<dbReference type="InterPro" id="IPR050278">
    <property type="entry name" value="Serine_Prot_S9B/DPPIV"/>
</dbReference>
<feature type="domain" description="Peptidase S9 prolyl oligopeptidase catalytic" evidence="8">
    <location>
        <begin position="688"/>
        <end position="889"/>
    </location>
</feature>
<dbReference type="Gene3D" id="3.40.50.1820">
    <property type="entry name" value="alpha/beta hydrolase"/>
    <property type="match status" value="1"/>
</dbReference>
<organism evidence="11 12">
    <name type="scientific">Aldrovandia affinis</name>
    <dbReference type="NCBI Taxonomy" id="143900"/>
    <lineage>
        <taxon>Eukaryota</taxon>
        <taxon>Metazoa</taxon>
        <taxon>Chordata</taxon>
        <taxon>Craniata</taxon>
        <taxon>Vertebrata</taxon>
        <taxon>Euteleostomi</taxon>
        <taxon>Actinopterygii</taxon>
        <taxon>Neopterygii</taxon>
        <taxon>Teleostei</taxon>
        <taxon>Notacanthiformes</taxon>
        <taxon>Halosauridae</taxon>
        <taxon>Aldrovandia</taxon>
    </lineage>
</organism>
<protein>
    <recommendedName>
        <fullName evidence="3">dipeptidyl-peptidase IV</fullName>
        <ecNumber evidence="3">3.4.14.5</ecNumber>
    </recommendedName>
</protein>
<dbReference type="EC" id="3.4.14.5" evidence="3"/>
<dbReference type="GO" id="GO:0006508">
    <property type="term" value="P:proteolysis"/>
    <property type="evidence" value="ECO:0007669"/>
    <property type="project" value="UniProtKB-KW"/>
</dbReference>
<keyword evidence="6" id="KW-0378">Hydrolase</keyword>
<evidence type="ECO:0000256" key="6">
    <source>
        <dbReference type="ARBA" id="ARBA00022801"/>
    </source>
</evidence>
<keyword evidence="4" id="KW-0031">Aminopeptidase</keyword>